<keyword evidence="10" id="KW-0732">Signal</keyword>
<dbReference type="InterPro" id="IPR005200">
    <property type="entry name" value="Endo-beta-glucanase"/>
</dbReference>
<dbReference type="EMBL" id="CADCTF010000017">
    <property type="protein sequence ID" value="CAA9216081.1"/>
    <property type="molecule type" value="Genomic_DNA"/>
</dbReference>
<dbReference type="PANTHER" id="PTHR31983:SF0">
    <property type="entry name" value="GLUCAN ENDO-1,3-BETA-D-GLUCOSIDASE 2"/>
    <property type="match status" value="1"/>
</dbReference>
<dbReference type="Gene3D" id="2.70.98.30">
    <property type="entry name" value="Golgi alpha-mannosidase II, domain 4"/>
    <property type="match status" value="1"/>
</dbReference>
<evidence type="ECO:0000256" key="5">
    <source>
        <dbReference type="ARBA" id="ARBA00023277"/>
    </source>
</evidence>
<keyword evidence="7" id="KW-0961">Cell wall biogenesis/degradation</keyword>
<feature type="signal peptide" evidence="10">
    <location>
        <begin position="1"/>
        <end position="23"/>
    </location>
</feature>
<keyword evidence="8" id="KW-0624">Polysaccharide degradation</keyword>
<keyword evidence="6" id="KW-0326">Glycosidase</keyword>
<evidence type="ECO:0000313" key="12">
    <source>
        <dbReference type="EMBL" id="CAA9216081.1"/>
    </source>
</evidence>
<evidence type="ECO:0000256" key="7">
    <source>
        <dbReference type="ARBA" id="ARBA00023316"/>
    </source>
</evidence>
<evidence type="ECO:0000256" key="4">
    <source>
        <dbReference type="ARBA" id="ARBA00022801"/>
    </source>
</evidence>
<keyword evidence="5" id="KW-0119">Carbohydrate metabolism</keyword>
<dbReference type="Pfam" id="PF17652">
    <property type="entry name" value="Glyco_hydro81C"/>
    <property type="match status" value="1"/>
</dbReference>
<evidence type="ECO:0000256" key="1">
    <source>
        <dbReference type="ARBA" id="ARBA00000382"/>
    </source>
</evidence>
<dbReference type="EC" id="3.2.1.39" evidence="3"/>
<evidence type="ECO:0000256" key="3">
    <source>
        <dbReference type="ARBA" id="ARBA00012780"/>
    </source>
</evidence>
<dbReference type="PANTHER" id="PTHR31983">
    <property type="entry name" value="ENDO-1,3(4)-BETA-GLUCANASE 1"/>
    <property type="match status" value="1"/>
</dbReference>
<feature type="region of interest" description="Disordered" evidence="9">
    <location>
        <begin position="20"/>
        <end position="54"/>
    </location>
</feature>
<reference evidence="12" key="1">
    <citation type="submission" date="2020-02" db="EMBL/GenBank/DDBJ databases">
        <authorList>
            <person name="Meier V. D."/>
        </authorList>
    </citation>
    <scope>NUCLEOTIDE SEQUENCE</scope>
    <source>
        <strain evidence="12">AVDCRST_MAG50</strain>
    </source>
</reference>
<evidence type="ECO:0000256" key="2">
    <source>
        <dbReference type="ARBA" id="ARBA00010730"/>
    </source>
</evidence>
<dbReference type="GO" id="GO:0042973">
    <property type="term" value="F:glucan endo-1,3-beta-D-glucosidase activity"/>
    <property type="evidence" value="ECO:0007669"/>
    <property type="project" value="UniProtKB-EC"/>
</dbReference>
<dbReference type="PROSITE" id="PS52008">
    <property type="entry name" value="GH81"/>
    <property type="match status" value="1"/>
</dbReference>
<evidence type="ECO:0000256" key="10">
    <source>
        <dbReference type="SAM" id="SignalP"/>
    </source>
</evidence>
<dbReference type="AlphaFoldDB" id="A0A6J4H9A2"/>
<dbReference type="GO" id="GO:0000272">
    <property type="term" value="P:polysaccharide catabolic process"/>
    <property type="evidence" value="ECO:0007669"/>
    <property type="project" value="UniProtKB-KW"/>
</dbReference>
<feature type="chain" id="PRO_5026856125" description="glucan endo-1,3-beta-D-glucosidase" evidence="10">
    <location>
        <begin position="24"/>
        <end position="737"/>
    </location>
</feature>
<evidence type="ECO:0000256" key="9">
    <source>
        <dbReference type="SAM" id="MobiDB-lite"/>
    </source>
</evidence>
<proteinExistence type="inferred from homology"/>
<comment type="similarity">
    <text evidence="2">Belongs to the glycosyl hydrolase 81 family.</text>
</comment>
<dbReference type="InterPro" id="IPR040720">
    <property type="entry name" value="GH81_C"/>
</dbReference>
<name>A0A6J4H9A2_9ACTN</name>
<dbReference type="GO" id="GO:0052861">
    <property type="term" value="F:endo-1,3(4)-beta-glucanase activity"/>
    <property type="evidence" value="ECO:0007669"/>
    <property type="project" value="InterPro"/>
</dbReference>
<gene>
    <name evidence="12" type="ORF">AVDCRST_MAG50-222</name>
</gene>
<keyword evidence="4" id="KW-0378">Hydrolase</keyword>
<evidence type="ECO:0000256" key="6">
    <source>
        <dbReference type="ARBA" id="ARBA00023295"/>
    </source>
</evidence>
<dbReference type="GO" id="GO:0071555">
    <property type="term" value="P:cell wall organization"/>
    <property type="evidence" value="ECO:0007669"/>
    <property type="project" value="UniProtKB-KW"/>
</dbReference>
<protein>
    <recommendedName>
        <fullName evidence="3">glucan endo-1,3-beta-D-glucosidase</fullName>
        <ecNumber evidence="3">3.2.1.39</ecNumber>
    </recommendedName>
</protein>
<feature type="domain" description="Glycosyl hydrolase family 81 C-terminal" evidence="11">
    <location>
        <begin position="350"/>
        <end position="667"/>
    </location>
</feature>
<sequence length="737" mass="77037">MRRAWALFLVLALVPACTGDDDAAPPTTSRSDVASGRDTAAVPPALGPLTPDLAPKSLPVQAGEVLRGRPLPTNQWWTSALTGPFTENLWARPLVARATPQGLLVGATTSASASADAIITPFLPALSIGGALRGVEVTGYGAFSVQLSLGRSDGAPLVAQLAQGSPLLYVSVPAGRLEIGTIGGSTTSVERAGDGRLVVRVQSQVWDVVTTGRTTWSNDGSTWSSQSDEPLLLAVGPRPAGAGADWPAAVAAAAARPIRTTTSTLEVDWEAGVVRQLLRWDRPDGPPAPVALLPHQTALAPTRLRRLGRYATALGDMTVVFTDSVELAYPLRGFLPAIPSLALSPADKASALADLRLDMADTTIQGGSYGAAKALGRMASLAELAHVLGAVDEQAAAIETLRTALRDWVTYTGASDARWLAAEPRWGGIVAHPSEYGNSDYNDHHFHYGYLIRAAATLVELSPGDEGDIRATIDLLVADVMGGGPALPPFRVFNAYEGHSFASGFAPFADGNNQESSSEAVHAWEAIARWGLATARPEVASAGAARYAVESAAASAYWLGEHPGVRAPGYAHQVAGIVWGGKVDFATWFDARASAAIGIQLLPFTFGSLYRSDRTASAARVGAARRADGDKLLWPDLFLMEEAIADPAAAARGLDFGPPIEAGNSRTLLRYWVLALGQLGGRASDVRATDAGGMAFDTALVARNVGRRPLAVGFVDRDGDTVATLDVPPGGTVVKRR</sequence>
<accession>A0A6J4H9A2</accession>
<organism evidence="12">
    <name type="scientific">uncultured Acidimicrobiales bacterium</name>
    <dbReference type="NCBI Taxonomy" id="310071"/>
    <lineage>
        <taxon>Bacteria</taxon>
        <taxon>Bacillati</taxon>
        <taxon>Actinomycetota</taxon>
        <taxon>Acidimicrobiia</taxon>
        <taxon>Acidimicrobiales</taxon>
        <taxon>environmental samples</taxon>
    </lineage>
</organism>
<evidence type="ECO:0000259" key="11">
    <source>
        <dbReference type="Pfam" id="PF17652"/>
    </source>
</evidence>
<comment type="catalytic activity">
    <reaction evidence="1">
        <text>Hydrolysis of (1-&gt;3)-beta-D-glucosidic linkages in (1-&gt;3)-beta-D-glucans.</text>
        <dbReference type="EC" id="3.2.1.39"/>
    </reaction>
</comment>
<evidence type="ECO:0000256" key="8">
    <source>
        <dbReference type="ARBA" id="ARBA00023326"/>
    </source>
</evidence>